<sequence>MGNENKDVIEETKKENKEEIKEATKEETKEETTKEETKEETNNKTKKSKKGLWIGLGILVVLLIAYGVGAFYYHSHFLYQTSVNDTDCSNLTAPEVAAIMASQSQQYSLQIFGRDENGVQEEIGTVTAPEIGMNWVDTQGAAQELLNIQNEFLWIEMLWSTQNYDMVQGVAYDADKLQEQLAQMPALQKKNMIEPEDAYISEYSEKTKSYEIVPETLGSTLDLDQVEDVVSAAIMAGATSVDLEEQGCYETARVMAEDTALVKACDTMNKWVSAQITYDWNGNKVVVDGDTIHEWIQVGDRDPQLNEEAIAEFVSEQAKEYDTYGKKRKFTTVQGIELNLPSGAYGWKTDREEEIKALTEAIQNGETVDKEPVYISKGAQKGSNDIGNSYVEIDLTNQHLYLFKDGDIVLETDFVSGNMSKADCVTPPGVFGLTYKTRNAILRGANYETPVNYWMPFNGNVGMHDATWRRAFGGTIYLTSGSHGCINLPLHMAASIYEYVSTGFPVVCYYY</sequence>
<dbReference type="SUPFAM" id="SSF143985">
    <property type="entry name" value="L,D-transpeptidase pre-catalytic domain-like"/>
    <property type="match status" value="1"/>
</dbReference>
<feature type="region of interest" description="Disordered" evidence="7">
    <location>
        <begin position="1"/>
        <end position="46"/>
    </location>
</feature>
<dbReference type="PANTHER" id="PTHR30582">
    <property type="entry name" value="L,D-TRANSPEPTIDASE"/>
    <property type="match status" value="1"/>
</dbReference>
<feature type="transmembrane region" description="Helical" evidence="8">
    <location>
        <begin position="52"/>
        <end position="73"/>
    </location>
</feature>
<dbReference type="RefSeq" id="WP_154495276.1">
    <property type="nucleotide sequence ID" value="NZ_VUMU01000003.1"/>
</dbReference>
<evidence type="ECO:0000256" key="4">
    <source>
        <dbReference type="ARBA" id="ARBA00022984"/>
    </source>
</evidence>
<evidence type="ECO:0000256" key="2">
    <source>
        <dbReference type="ARBA" id="ARBA00022679"/>
    </source>
</evidence>
<reference evidence="10 11" key="1">
    <citation type="submission" date="2019-08" db="EMBL/GenBank/DDBJ databases">
        <title>In-depth cultivation of the pig gut microbiome towards novel bacterial diversity and tailored functional studies.</title>
        <authorList>
            <person name="Wylensek D."/>
            <person name="Hitch T.C.A."/>
            <person name="Clavel T."/>
        </authorList>
    </citation>
    <scope>NUCLEOTIDE SEQUENCE [LARGE SCALE GENOMIC DNA]</scope>
    <source>
        <strain evidence="10 11">WCA3-601-WT-6H</strain>
    </source>
</reference>
<dbReference type="InterPro" id="IPR050979">
    <property type="entry name" value="LD-transpeptidase"/>
</dbReference>
<dbReference type="CDD" id="cd16913">
    <property type="entry name" value="YkuD_like"/>
    <property type="match status" value="1"/>
</dbReference>
<dbReference type="GO" id="GO:0008360">
    <property type="term" value="P:regulation of cell shape"/>
    <property type="evidence" value="ECO:0007669"/>
    <property type="project" value="UniProtKB-UniRule"/>
</dbReference>
<evidence type="ECO:0000313" key="11">
    <source>
        <dbReference type="Proteomes" id="UP000476055"/>
    </source>
</evidence>
<dbReference type="PROSITE" id="PS52029">
    <property type="entry name" value="LD_TPASE"/>
    <property type="match status" value="1"/>
</dbReference>
<evidence type="ECO:0000256" key="8">
    <source>
        <dbReference type="SAM" id="Phobius"/>
    </source>
</evidence>
<protein>
    <submittedName>
        <fullName evidence="10">L,D-transpeptidase family protein</fullName>
    </submittedName>
</protein>
<keyword evidence="11" id="KW-1185">Reference proteome</keyword>
<dbReference type="Gene3D" id="2.40.440.10">
    <property type="entry name" value="L,D-transpeptidase catalytic domain-like"/>
    <property type="match status" value="1"/>
</dbReference>
<gene>
    <name evidence="10" type="ORF">FYJ59_03415</name>
</gene>
<evidence type="ECO:0000256" key="1">
    <source>
        <dbReference type="ARBA" id="ARBA00004752"/>
    </source>
</evidence>
<feature type="active site" description="Proton donor/acceptor" evidence="6">
    <location>
        <position position="464"/>
    </location>
</feature>
<feature type="compositionally biased region" description="Basic and acidic residues" evidence="7">
    <location>
        <begin position="1"/>
        <end position="43"/>
    </location>
</feature>
<dbReference type="GO" id="GO:0016740">
    <property type="term" value="F:transferase activity"/>
    <property type="evidence" value="ECO:0007669"/>
    <property type="project" value="UniProtKB-KW"/>
</dbReference>
<dbReference type="GO" id="GO:0018104">
    <property type="term" value="P:peptidoglycan-protein cross-linking"/>
    <property type="evidence" value="ECO:0007669"/>
    <property type="project" value="TreeGrafter"/>
</dbReference>
<evidence type="ECO:0000313" key="10">
    <source>
        <dbReference type="EMBL" id="MST57296.1"/>
    </source>
</evidence>
<evidence type="ECO:0000256" key="6">
    <source>
        <dbReference type="PROSITE-ProRule" id="PRU01373"/>
    </source>
</evidence>
<evidence type="ECO:0000259" key="9">
    <source>
        <dbReference type="PROSITE" id="PS52029"/>
    </source>
</evidence>
<keyword evidence="5 6" id="KW-0961">Cell wall biogenesis/degradation</keyword>
<dbReference type="InterPro" id="IPR022029">
    <property type="entry name" value="YoaR-like_PG-bd"/>
</dbReference>
<keyword evidence="4 6" id="KW-0573">Peptidoglycan synthesis</keyword>
<dbReference type="PANTHER" id="PTHR30582:SF33">
    <property type="entry name" value="EXPORTED PROTEIN"/>
    <property type="match status" value="1"/>
</dbReference>
<dbReference type="UniPathway" id="UPA00219"/>
<dbReference type="InterPro" id="IPR038063">
    <property type="entry name" value="Transpep_catalytic_dom"/>
</dbReference>
<feature type="active site" description="Nucleophile" evidence="6">
    <location>
        <position position="485"/>
    </location>
</feature>
<accession>A0A6L5YG65</accession>
<name>A0A6L5YG65_9FIRM</name>
<dbReference type="InterPro" id="IPR005490">
    <property type="entry name" value="LD_TPept_cat_dom"/>
</dbReference>
<keyword evidence="8" id="KW-1133">Transmembrane helix</keyword>
<dbReference type="AlphaFoldDB" id="A0A6L5YG65"/>
<dbReference type="GO" id="GO:0071555">
    <property type="term" value="P:cell wall organization"/>
    <property type="evidence" value="ECO:0007669"/>
    <property type="project" value="UniProtKB-UniRule"/>
</dbReference>
<dbReference type="InterPro" id="IPR038054">
    <property type="entry name" value="LD_TPept-like_central_sf"/>
</dbReference>
<dbReference type="GO" id="GO:0005576">
    <property type="term" value="C:extracellular region"/>
    <property type="evidence" value="ECO:0007669"/>
    <property type="project" value="TreeGrafter"/>
</dbReference>
<dbReference type="GO" id="GO:0071972">
    <property type="term" value="F:peptidoglycan L,D-transpeptidase activity"/>
    <property type="evidence" value="ECO:0007669"/>
    <property type="project" value="TreeGrafter"/>
</dbReference>
<dbReference type="EMBL" id="VUMU01000003">
    <property type="protein sequence ID" value="MST57296.1"/>
    <property type="molecule type" value="Genomic_DNA"/>
</dbReference>
<dbReference type="Proteomes" id="UP000476055">
    <property type="component" value="Unassembled WGS sequence"/>
</dbReference>
<keyword evidence="8" id="KW-0472">Membrane</keyword>
<keyword evidence="3 6" id="KW-0133">Cell shape</keyword>
<organism evidence="10 11">
    <name type="scientific">Waltera intestinalis</name>
    <dbReference type="NCBI Taxonomy" id="2606635"/>
    <lineage>
        <taxon>Bacteria</taxon>
        <taxon>Bacillati</taxon>
        <taxon>Bacillota</taxon>
        <taxon>Clostridia</taxon>
        <taxon>Lachnospirales</taxon>
        <taxon>Lachnospiraceae</taxon>
        <taxon>Waltera</taxon>
    </lineage>
</organism>
<evidence type="ECO:0000256" key="3">
    <source>
        <dbReference type="ARBA" id="ARBA00022960"/>
    </source>
</evidence>
<dbReference type="Pfam" id="PF12229">
    <property type="entry name" value="PG_binding_4"/>
    <property type="match status" value="1"/>
</dbReference>
<evidence type="ECO:0000256" key="7">
    <source>
        <dbReference type="SAM" id="MobiDB-lite"/>
    </source>
</evidence>
<feature type="domain" description="L,D-TPase catalytic" evidence="9">
    <location>
        <begin position="389"/>
        <end position="509"/>
    </location>
</feature>
<keyword evidence="8" id="KW-0812">Transmembrane</keyword>
<comment type="caution">
    <text evidence="10">The sequence shown here is derived from an EMBL/GenBank/DDBJ whole genome shotgun (WGS) entry which is preliminary data.</text>
</comment>
<comment type="pathway">
    <text evidence="1 6">Cell wall biogenesis; peptidoglycan biosynthesis.</text>
</comment>
<dbReference type="SUPFAM" id="SSF141523">
    <property type="entry name" value="L,D-transpeptidase catalytic domain-like"/>
    <property type="match status" value="1"/>
</dbReference>
<dbReference type="Pfam" id="PF03734">
    <property type="entry name" value="YkuD"/>
    <property type="match status" value="1"/>
</dbReference>
<proteinExistence type="predicted"/>
<keyword evidence="2" id="KW-0808">Transferase</keyword>
<evidence type="ECO:0000256" key="5">
    <source>
        <dbReference type="ARBA" id="ARBA00023316"/>
    </source>
</evidence>
<dbReference type="Gene3D" id="3.10.20.800">
    <property type="match status" value="1"/>
</dbReference>